<feature type="region of interest" description="Disordered" evidence="7">
    <location>
        <begin position="565"/>
        <end position="588"/>
    </location>
</feature>
<keyword evidence="4 6" id="KW-0167">Capsid protein</keyword>
<comment type="function">
    <text evidence="6">Self-assembles to form an icosahedral capsid.</text>
</comment>
<comment type="similarity">
    <text evidence="2 6">Belongs to the anelloviridae capsid protein family.</text>
</comment>
<keyword evidence="3 6" id="KW-1140">T=1 icosahedral capsid protein</keyword>
<evidence type="ECO:0000256" key="1">
    <source>
        <dbReference type="ARBA" id="ARBA00004328"/>
    </source>
</evidence>
<dbReference type="EMBL" id="PP816702">
    <property type="protein sequence ID" value="XCH55948.1"/>
    <property type="molecule type" value="Genomic_DNA"/>
</dbReference>
<feature type="compositionally biased region" description="Polar residues" evidence="7">
    <location>
        <begin position="565"/>
        <end position="574"/>
    </location>
</feature>
<evidence type="ECO:0000256" key="4">
    <source>
        <dbReference type="ARBA" id="ARBA00022561"/>
    </source>
</evidence>
<evidence type="ECO:0000256" key="6">
    <source>
        <dbReference type="RuleBase" id="RU361230"/>
    </source>
</evidence>
<evidence type="ECO:0000256" key="5">
    <source>
        <dbReference type="ARBA" id="ARBA00022844"/>
    </source>
</evidence>
<dbReference type="Pfam" id="PF02956">
    <property type="entry name" value="TT_ORF1"/>
    <property type="match status" value="1"/>
</dbReference>
<keyword evidence="5 6" id="KW-0946">Virion</keyword>
<organism evidence="8">
    <name type="scientific">Gammatorquevirus homidi12</name>
    <dbReference type="NCBI Taxonomy" id="3048383"/>
    <lineage>
        <taxon>Viruses</taxon>
        <taxon>Monodnaviria</taxon>
        <taxon>Shotokuvirae</taxon>
        <taxon>Commensaviricota</taxon>
        <taxon>Cardeaviricetes</taxon>
        <taxon>Sanitavirales</taxon>
        <taxon>Anelloviridae</taxon>
        <taxon>Gammatorquevirus</taxon>
    </lineage>
</organism>
<protein>
    <recommendedName>
        <fullName evidence="6">Capsid protein</fullName>
    </recommendedName>
</protein>
<name>A0AAU8H8F6_9VIRU</name>
<evidence type="ECO:0000256" key="3">
    <source>
        <dbReference type="ARBA" id="ARBA00022431"/>
    </source>
</evidence>
<reference evidence="8" key="1">
    <citation type="submission" date="2024-05" db="EMBL/GenBank/DDBJ databases">
        <authorList>
            <person name="Laubscher F."/>
            <person name="Chudzinski V."/>
            <person name="Cordey S."/>
            <person name="Hosszu-Fellous K."/>
            <person name="Kaiser L."/>
        </authorList>
    </citation>
    <scope>NUCLEOTIDE SEQUENCE</scope>
    <source>
        <strain evidence="8">GE-0901-24-235</strain>
    </source>
</reference>
<sequence>MPFWWRRRKRFWYNKRFAYKRRRYRKRWPRRRRRRRPYRRPFRRRRRKLRKVKKKKKSLIIRQWQPDSIRTCKIIGQSAIVVGAEGKQMYCYTVNKLINVPPKTPYGGGFGVDQYTLKYLYEEYRFAQNIWTQSNILKDLCRYINTKLIFYRDNKTDFVLSYDRNPPFQLTKFTYPGAHPQQIMLQKHHKFILSQMTKPTGKLTKKFKIQPPKQMLSKWFFSKQFSKYPLLSIKAAALDLRHSYLGCCNENPQVFFYYLNHGYYTQTNWGAQSTAAYRPNAHTSLTTYYEYKGTTESITIQPNEYTKSIAYDTGYFKSHFLQTQCIKTSNSSSATCLAMKPLGIAIYNPVKDNGEGNMIYLVSTLANTWDTPPKDSAILIQGVPLWLGLFGYFDYCRQIKADKTWLDSHVLVVQSPAIFTYPDPGAGKWYCPISQSFINGNGPFNQPPTQLQKAKWFPRIEYQQEIVNSFVESGPFIPKYANQTESNWELKYKYIFTFKWGGPQFHEPEITDPTKQEQYDVPDTFQQTVQIEDPERQDPRSLIHDWDYRRGYIKERSLKRMSNYLSTPTDQQTATEEDIPKKKKRVGPQLTVPQEKEEETLSCLLSLCKKDTFQEAETQEDLQQLINQQQEQQLLLKRNILQLIHKLKENQQMLQLHTGMLP</sequence>
<dbReference type="GO" id="GO:0039615">
    <property type="term" value="C:T=1 icosahedral viral capsid"/>
    <property type="evidence" value="ECO:0007669"/>
    <property type="project" value="UniProtKB-UniRule"/>
</dbReference>
<evidence type="ECO:0000256" key="2">
    <source>
        <dbReference type="ARBA" id="ARBA00006131"/>
    </source>
</evidence>
<dbReference type="InterPro" id="IPR004219">
    <property type="entry name" value="TTvirus_Unk"/>
</dbReference>
<proteinExistence type="inferred from homology"/>
<evidence type="ECO:0000256" key="7">
    <source>
        <dbReference type="SAM" id="MobiDB-lite"/>
    </source>
</evidence>
<evidence type="ECO:0000313" key="8">
    <source>
        <dbReference type="EMBL" id="XCH55948.1"/>
    </source>
</evidence>
<accession>A0AAU8H8F6</accession>
<comment type="subcellular location">
    <subcellularLocation>
        <location evidence="1 6">Virion</location>
    </subcellularLocation>
</comment>